<dbReference type="RefSeq" id="WP_146462360.1">
    <property type="nucleotide sequence ID" value="NZ_SJPW01000010.1"/>
</dbReference>
<organism evidence="1 2">
    <name type="scientific">Rubripirellula tenax</name>
    <dbReference type="NCBI Taxonomy" id="2528015"/>
    <lineage>
        <taxon>Bacteria</taxon>
        <taxon>Pseudomonadati</taxon>
        <taxon>Planctomycetota</taxon>
        <taxon>Planctomycetia</taxon>
        <taxon>Pirellulales</taxon>
        <taxon>Pirellulaceae</taxon>
        <taxon>Rubripirellula</taxon>
    </lineage>
</organism>
<sequence length="67" mass="7735">MEVKLKLQPMNIPNFVIAQMPPRERQEGMVESPKFHLRELEPEVLAELCNEFRKNVFAKAEKADPAA</sequence>
<name>A0A5C6E9T8_9BACT</name>
<dbReference type="EMBL" id="SJPW01000010">
    <property type="protein sequence ID" value="TWU44707.1"/>
    <property type="molecule type" value="Genomic_DNA"/>
</dbReference>
<dbReference type="AlphaFoldDB" id="A0A5C6E9T8"/>
<comment type="caution">
    <text evidence="1">The sequence shown here is derived from an EMBL/GenBank/DDBJ whole genome shotgun (WGS) entry which is preliminary data.</text>
</comment>
<evidence type="ECO:0000313" key="2">
    <source>
        <dbReference type="Proteomes" id="UP000318288"/>
    </source>
</evidence>
<accession>A0A5C6E9T8</accession>
<protein>
    <submittedName>
        <fullName evidence="1">Uncharacterized protein</fullName>
    </submittedName>
</protein>
<proteinExistence type="predicted"/>
<reference evidence="1 2" key="1">
    <citation type="submission" date="2019-02" db="EMBL/GenBank/DDBJ databases">
        <title>Deep-cultivation of Planctomycetes and their phenomic and genomic characterization uncovers novel biology.</title>
        <authorList>
            <person name="Wiegand S."/>
            <person name="Jogler M."/>
            <person name="Boedeker C."/>
            <person name="Pinto D."/>
            <person name="Vollmers J."/>
            <person name="Rivas-Marin E."/>
            <person name="Kohn T."/>
            <person name="Peeters S.H."/>
            <person name="Heuer A."/>
            <person name="Rast P."/>
            <person name="Oberbeckmann S."/>
            <person name="Bunk B."/>
            <person name="Jeske O."/>
            <person name="Meyerdierks A."/>
            <person name="Storesund J.E."/>
            <person name="Kallscheuer N."/>
            <person name="Luecker S."/>
            <person name="Lage O.M."/>
            <person name="Pohl T."/>
            <person name="Merkel B.J."/>
            <person name="Hornburger P."/>
            <person name="Mueller R.-W."/>
            <person name="Bruemmer F."/>
            <person name="Labrenz M."/>
            <person name="Spormann A.M."/>
            <person name="Op Den Camp H."/>
            <person name="Overmann J."/>
            <person name="Amann R."/>
            <person name="Jetten M.S.M."/>
            <person name="Mascher T."/>
            <person name="Medema M.H."/>
            <person name="Devos D.P."/>
            <person name="Kaster A.-K."/>
            <person name="Ovreas L."/>
            <person name="Rohde M."/>
            <person name="Galperin M.Y."/>
            <person name="Jogler C."/>
        </authorList>
    </citation>
    <scope>NUCLEOTIDE SEQUENCE [LARGE SCALE GENOMIC DNA]</scope>
    <source>
        <strain evidence="1 2">Poly51</strain>
    </source>
</reference>
<evidence type="ECO:0000313" key="1">
    <source>
        <dbReference type="EMBL" id="TWU44707.1"/>
    </source>
</evidence>
<dbReference type="Proteomes" id="UP000318288">
    <property type="component" value="Unassembled WGS sequence"/>
</dbReference>
<gene>
    <name evidence="1" type="ORF">Poly51_59760</name>
</gene>
<keyword evidence="2" id="KW-1185">Reference proteome</keyword>